<keyword evidence="3" id="KW-1133">Transmembrane helix</keyword>
<dbReference type="GeneTree" id="ENSGT00940000154533"/>
<evidence type="ECO:0000313" key="5">
    <source>
        <dbReference type="Proteomes" id="UP000261540"/>
    </source>
</evidence>
<dbReference type="GO" id="GO:0071691">
    <property type="term" value="P:cardiac muscle thin filament assembly"/>
    <property type="evidence" value="ECO:0007669"/>
    <property type="project" value="TreeGrafter"/>
</dbReference>
<evidence type="ECO:0000256" key="3">
    <source>
        <dbReference type="SAM" id="Phobius"/>
    </source>
</evidence>
<dbReference type="InterPro" id="IPR055297">
    <property type="entry name" value="NEBU/NEBL"/>
</dbReference>
<dbReference type="GO" id="GO:0030018">
    <property type="term" value="C:Z disc"/>
    <property type="evidence" value="ECO:0007669"/>
    <property type="project" value="InterPro"/>
</dbReference>
<organism evidence="4 5">
    <name type="scientific">Paramormyrops kingsleyae</name>
    <dbReference type="NCBI Taxonomy" id="1676925"/>
    <lineage>
        <taxon>Eukaryota</taxon>
        <taxon>Metazoa</taxon>
        <taxon>Chordata</taxon>
        <taxon>Craniata</taxon>
        <taxon>Vertebrata</taxon>
        <taxon>Euteleostomi</taxon>
        <taxon>Actinopterygii</taxon>
        <taxon>Neopterygii</taxon>
        <taxon>Teleostei</taxon>
        <taxon>Osteoglossocephala</taxon>
        <taxon>Osteoglossomorpha</taxon>
        <taxon>Osteoglossiformes</taxon>
        <taxon>Mormyridae</taxon>
        <taxon>Paramormyrops</taxon>
    </lineage>
</organism>
<proteinExistence type="predicted"/>
<dbReference type="AlphaFoldDB" id="A0A3B3QCM1"/>
<dbReference type="GO" id="GO:0051015">
    <property type="term" value="F:actin filament binding"/>
    <property type="evidence" value="ECO:0007669"/>
    <property type="project" value="InterPro"/>
</dbReference>
<dbReference type="InterPro" id="IPR013998">
    <property type="entry name" value="Nebulin-like"/>
</dbReference>
<accession>A0A3B3QCM1</accession>
<protein>
    <recommendedName>
        <fullName evidence="6">Nebulin</fullName>
    </recommendedName>
</protein>
<reference evidence="4" key="2">
    <citation type="submission" date="2025-09" db="UniProtKB">
        <authorList>
            <consortium name="Ensembl"/>
        </authorList>
    </citation>
    <scope>IDENTIFICATION</scope>
</reference>
<dbReference type="Ensembl" id="ENSPKIT00000027331.1">
    <property type="protein sequence ID" value="ENSPKIP00000003370.1"/>
    <property type="gene ID" value="ENSPKIG00000020784.1"/>
</dbReference>
<dbReference type="PANTHER" id="PTHR11039">
    <property type="entry name" value="NEBULIN"/>
    <property type="match status" value="1"/>
</dbReference>
<feature type="transmembrane region" description="Helical" evidence="3">
    <location>
        <begin position="1217"/>
        <end position="1235"/>
    </location>
</feature>
<evidence type="ECO:0000256" key="1">
    <source>
        <dbReference type="ARBA" id="ARBA00022737"/>
    </source>
</evidence>
<dbReference type="Pfam" id="PF00880">
    <property type="entry name" value="Nebulin"/>
    <property type="match status" value="8"/>
</dbReference>
<keyword evidence="3" id="KW-0472">Membrane</keyword>
<name>A0A3B3QCM1_9TELE</name>
<keyword evidence="3" id="KW-0812">Transmembrane</keyword>
<sequence>MQIQYKKSHDEQLAQFTSLANPPEVDLAKKVFAQRSDVSVPPSSCLSACDNHLHQNTAQHSYSTLLGQERPRNMLAVYSSSNCLSMQAKVYKADYEKARGFSINYCDTPKFKMDNIMKNRNQHAHYKDKYENEVKGHYVGSYEDMNMMHCQRVEEIKGDKNYKADYEDTKNRCFYLQTMTPEYEAVKKLQQCSDKVYKQHPDRVKFTQVTDSPVQVQAAINAKQLSDVRVQEGHTANCYKYDWEKTKAKKFEMKSDALPILAARAHTNIISDVKYKKQHEKDKGQMIGALSIEDDPKILHSVHVAKIQSDREYKKNYEKTKTKYHTPLDMMAISQAKKSQAVASNTGYKNLIHKYFLPSDSMALDLAKRANTIQSDVWDCLNDVMRKYCLPSDVPAFIQAKCNAFNLSNKYYKMSFEDLIAKGYDLKTDAIPILAAKAARNAASNYQYKKEHEKAKGHHVGFRSLDDDPLLVHYMNVAKMQSAREYTKDYHKVKLKYHTPVDMLSIMQAKQASAVTTNIGYKRLQHRYTLLPDAMNLELARALNAAVSDNNYKSDYENSVKGASWVPIGSLDVEKAKMAGKALDEKNYRQHPDTIKFTSICDSPVMVQAKLNAQQLSDRVYKASGEKFLHTYNLPVDSPELLQAKYNAANFSPVSEQFYKYKKDYEKSRGHHLGYRSLQDDPLLVHYMKVAKMQSDKNYKKDYHKTKLKYSSPVDMLSVVQAKQASAATTNIGYKKLQHRYTLLPDAMDLELARSMMGIQSDNAYKADYNSMLRGASWVPIGSLDVEKAKAASRALDEKSYRQHPSMFSFTSLVDSVNMALATSNTKASGEKFKHTYNLPVDSPEFIQAKYNAVNLSEVSKAQGHSSIVSKDYEKSRGHHLGYRSLQDDPLLVHYMMVAKMQSDKNYKKDYHKTKLKYSSPVDMLSIVQAKQASAATTNIGYKKLQHRYTLLPDAMDLELCNYKNDYNNYMKGTGWVPIGSLAVETARVGTEIQSEKRYRTHPSKFQFTKLMDSMDLALATANNQTMNQKAYTDAWEKDKLKVHIMPDSPLMIQAKINQLNMSEVRSTKKGYDLQLDAISIKAAKSSRDIASDYKYKQAYEKSRGHHLGYRSLQDDPLLVHYMEVAKLQSDKNYKKDYHKTKLKYSSPVDMLSVVQAKQASAATTNIGYKKLQHRYTLLPDAMDLELARSMNSIVSNVSEKLNSDFSLLLRVQRTKSLWTIIVFLRIFLFYYYYYY</sequence>
<dbReference type="PROSITE" id="PS51216">
    <property type="entry name" value="NEBULIN"/>
    <property type="match status" value="13"/>
</dbReference>
<dbReference type="InterPro" id="IPR000900">
    <property type="entry name" value="Nebulin_repeat"/>
</dbReference>
<dbReference type="SMART" id="SM00227">
    <property type="entry name" value="NEBU"/>
    <property type="match status" value="29"/>
</dbReference>
<evidence type="ECO:0000256" key="2">
    <source>
        <dbReference type="ARBA" id="ARBA00023203"/>
    </source>
</evidence>
<reference evidence="4" key="1">
    <citation type="submission" date="2025-08" db="UniProtKB">
        <authorList>
            <consortium name="Ensembl"/>
        </authorList>
    </citation>
    <scope>IDENTIFICATION</scope>
</reference>
<evidence type="ECO:0000313" key="4">
    <source>
        <dbReference type="Ensembl" id="ENSPKIP00000003370.1"/>
    </source>
</evidence>
<dbReference type="PRINTS" id="PR00510">
    <property type="entry name" value="NEBULIN"/>
</dbReference>
<keyword evidence="1" id="KW-0677">Repeat</keyword>
<evidence type="ECO:0008006" key="6">
    <source>
        <dbReference type="Google" id="ProtNLM"/>
    </source>
</evidence>
<dbReference type="PANTHER" id="PTHR11039:SF64">
    <property type="entry name" value="NEBULIN-RELATED-ANCHORING PROTEIN-LIKE"/>
    <property type="match status" value="1"/>
</dbReference>
<keyword evidence="5" id="KW-1185">Reference proteome</keyword>
<dbReference type="Proteomes" id="UP000261540">
    <property type="component" value="Unplaced"/>
</dbReference>
<dbReference type="STRING" id="1676925.ENSPKIP00000003370"/>
<keyword evidence="2" id="KW-0009">Actin-binding</keyword>